<evidence type="ECO:0000313" key="2">
    <source>
        <dbReference type="EMBL" id="KAJ8987554.1"/>
    </source>
</evidence>
<sequence length="265" mass="30136">MAGASGIGASFKLVSHAVEPEPNPASYFADLAASTDWDGDGDDTIIYHLRSRIIRRQDPANPSVSLPRFESVARPLSVPAEGTEFFIPLSILNQTVVSPQNGSALLQLPPEVLTLVLEQVKIPYFQVCFALTCKAMGRVASSKGVLSPWRGYRDKDGLFRLLQRNHYIPQRLRLCRACFRFLPWNDNYWTLKMESPEFDDMKGNWTDILNWFDPKSYLQHRCPHCCNEGYTSYITESSYAEDTENKGADDKRLMCPQLHRRMGRP</sequence>
<dbReference type="Pfam" id="PF00646">
    <property type="entry name" value="F-box"/>
    <property type="match status" value="1"/>
</dbReference>
<evidence type="ECO:0000313" key="3">
    <source>
        <dbReference type="Proteomes" id="UP001161757"/>
    </source>
</evidence>
<dbReference type="InterPro" id="IPR001810">
    <property type="entry name" value="F-box_dom"/>
</dbReference>
<dbReference type="AlphaFoldDB" id="A0AAN6IQF5"/>
<organism evidence="2 3">
    <name type="scientific">Exophiala dermatitidis</name>
    <name type="common">Black yeast-like fungus</name>
    <name type="synonym">Wangiella dermatitidis</name>
    <dbReference type="NCBI Taxonomy" id="5970"/>
    <lineage>
        <taxon>Eukaryota</taxon>
        <taxon>Fungi</taxon>
        <taxon>Dikarya</taxon>
        <taxon>Ascomycota</taxon>
        <taxon>Pezizomycotina</taxon>
        <taxon>Eurotiomycetes</taxon>
        <taxon>Chaetothyriomycetidae</taxon>
        <taxon>Chaetothyriales</taxon>
        <taxon>Herpotrichiellaceae</taxon>
        <taxon>Exophiala</taxon>
    </lineage>
</organism>
<evidence type="ECO:0000259" key="1">
    <source>
        <dbReference type="Pfam" id="PF00646"/>
    </source>
</evidence>
<dbReference type="EMBL" id="JAJGCB010000024">
    <property type="protein sequence ID" value="KAJ8987554.1"/>
    <property type="molecule type" value="Genomic_DNA"/>
</dbReference>
<feature type="domain" description="F-box" evidence="1">
    <location>
        <begin position="105"/>
        <end position="143"/>
    </location>
</feature>
<protein>
    <recommendedName>
        <fullName evidence="1">F-box domain-containing protein</fullName>
    </recommendedName>
</protein>
<dbReference type="Proteomes" id="UP001161757">
    <property type="component" value="Unassembled WGS sequence"/>
</dbReference>
<comment type="caution">
    <text evidence="2">The sequence shown here is derived from an EMBL/GenBank/DDBJ whole genome shotgun (WGS) entry which is preliminary data.</text>
</comment>
<reference evidence="2" key="1">
    <citation type="submission" date="2023-01" db="EMBL/GenBank/DDBJ databases">
        <title>Exophiala dermititidis isolated from Cystic Fibrosis Patient.</title>
        <authorList>
            <person name="Kurbessoian T."/>
            <person name="Crocker A."/>
            <person name="Murante D."/>
            <person name="Hogan D.A."/>
            <person name="Stajich J.E."/>
        </authorList>
    </citation>
    <scope>NUCLEOTIDE SEQUENCE</scope>
    <source>
        <strain evidence="2">Ex8</strain>
    </source>
</reference>
<accession>A0AAN6IQF5</accession>
<gene>
    <name evidence="2" type="ORF">HRR80_008453</name>
</gene>
<proteinExistence type="predicted"/>
<name>A0AAN6IQF5_EXODE</name>